<dbReference type="GO" id="GO:0016020">
    <property type="term" value="C:membrane"/>
    <property type="evidence" value="ECO:0007669"/>
    <property type="project" value="TreeGrafter"/>
</dbReference>
<accession>A0A1U7CPA8</accession>
<evidence type="ECO:0000256" key="4">
    <source>
        <dbReference type="HAMAP-Rule" id="MF_00080"/>
    </source>
</evidence>
<comment type="function">
    <text evidence="4 6">IF-3 binds to the 30S ribosomal subunit and shifts the equilibrium between 70S ribosomes and their 50S and 30S subunits in favor of the free subunits, thus enhancing the availability of 30S subunits on which protein synthesis initiation begins.</text>
</comment>
<dbReference type="Proteomes" id="UP000186309">
    <property type="component" value="Chromosome"/>
</dbReference>
<dbReference type="SUPFAM" id="SSF55200">
    <property type="entry name" value="Translation initiation factor IF3, C-terminal domain"/>
    <property type="match status" value="1"/>
</dbReference>
<dbReference type="AlphaFoldDB" id="A0A1U7CPA8"/>
<comment type="similarity">
    <text evidence="1 4 6">Belongs to the IF-3 family.</text>
</comment>
<proteinExistence type="inferred from homology"/>
<dbReference type="InterPro" id="IPR019815">
    <property type="entry name" value="Translation_initiation_fac_3_C"/>
</dbReference>
<dbReference type="GO" id="GO:0005829">
    <property type="term" value="C:cytosol"/>
    <property type="evidence" value="ECO:0007669"/>
    <property type="project" value="TreeGrafter"/>
</dbReference>
<evidence type="ECO:0000256" key="5">
    <source>
        <dbReference type="NCBIfam" id="TIGR00168"/>
    </source>
</evidence>
<dbReference type="HAMAP" id="MF_00080">
    <property type="entry name" value="IF_3"/>
    <property type="match status" value="1"/>
</dbReference>
<gene>
    <name evidence="4 9" type="primary">infC</name>
    <name evidence="9" type="ORF">BSF38_02263</name>
</gene>
<evidence type="ECO:0000259" key="8">
    <source>
        <dbReference type="Pfam" id="PF05198"/>
    </source>
</evidence>
<evidence type="ECO:0000256" key="2">
    <source>
        <dbReference type="ARBA" id="ARBA00022540"/>
    </source>
</evidence>
<dbReference type="EMBL" id="CP019082">
    <property type="protein sequence ID" value="APW60774.1"/>
    <property type="molecule type" value="Genomic_DNA"/>
</dbReference>
<dbReference type="NCBIfam" id="TIGR00168">
    <property type="entry name" value="infC"/>
    <property type="match status" value="1"/>
</dbReference>
<dbReference type="GO" id="GO:0032790">
    <property type="term" value="P:ribosome disassembly"/>
    <property type="evidence" value="ECO:0007669"/>
    <property type="project" value="TreeGrafter"/>
</dbReference>
<dbReference type="InterPro" id="IPR036787">
    <property type="entry name" value="T_IF-3_N_sf"/>
</dbReference>
<dbReference type="GO" id="GO:0003743">
    <property type="term" value="F:translation initiation factor activity"/>
    <property type="evidence" value="ECO:0007669"/>
    <property type="project" value="UniProtKB-UniRule"/>
</dbReference>
<evidence type="ECO:0000313" key="10">
    <source>
        <dbReference type="Proteomes" id="UP000186309"/>
    </source>
</evidence>
<keyword evidence="10" id="KW-1185">Reference proteome</keyword>
<dbReference type="GO" id="GO:0043022">
    <property type="term" value="F:ribosome binding"/>
    <property type="evidence" value="ECO:0007669"/>
    <property type="project" value="UniProtKB-ARBA"/>
</dbReference>
<reference evidence="10" key="1">
    <citation type="submission" date="2016-12" db="EMBL/GenBank/DDBJ databases">
        <title>Comparative genomics of four Isosphaeraceae planctomycetes: a common pool of plasmids and glycoside hydrolase genes.</title>
        <authorList>
            <person name="Ivanova A."/>
        </authorList>
    </citation>
    <scope>NUCLEOTIDE SEQUENCE [LARGE SCALE GENOMIC DNA]</scope>
    <source>
        <strain evidence="10">PX4</strain>
    </source>
</reference>
<comment type="subunit">
    <text evidence="4 6">Monomer.</text>
</comment>
<dbReference type="Gene3D" id="3.30.110.10">
    <property type="entry name" value="Translation initiation factor 3 (IF-3), C-terminal domain"/>
    <property type="match status" value="1"/>
</dbReference>
<dbReference type="InterPro" id="IPR036788">
    <property type="entry name" value="T_IF-3_C_sf"/>
</dbReference>
<dbReference type="FunFam" id="3.30.110.10:FF:000001">
    <property type="entry name" value="Translation initiation factor IF-3"/>
    <property type="match status" value="1"/>
</dbReference>
<dbReference type="InterPro" id="IPR019813">
    <property type="entry name" value="Translation_initiation_fac3_CS"/>
</dbReference>
<dbReference type="InterPro" id="IPR019814">
    <property type="entry name" value="Translation_initiation_fac_3_N"/>
</dbReference>
<organism evidence="9 10">
    <name type="scientific">Paludisphaera borealis</name>
    <dbReference type="NCBI Taxonomy" id="1387353"/>
    <lineage>
        <taxon>Bacteria</taxon>
        <taxon>Pseudomonadati</taxon>
        <taxon>Planctomycetota</taxon>
        <taxon>Planctomycetia</taxon>
        <taxon>Isosphaerales</taxon>
        <taxon>Isosphaeraceae</taxon>
        <taxon>Paludisphaera</taxon>
    </lineage>
</organism>
<dbReference type="RefSeq" id="WP_237170849.1">
    <property type="nucleotide sequence ID" value="NZ_CP019082.1"/>
</dbReference>
<evidence type="ECO:0000256" key="1">
    <source>
        <dbReference type="ARBA" id="ARBA00005439"/>
    </source>
</evidence>
<evidence type="ECO:0000256" key="6">
    <source>
        <dbReference type="RuleBase" id="RU000646"/>
    </source>
</evidence>
<dbReference type="InterPro" id="IPR001288">
    <property type="entry name" value="Translation_initiation_fac_3"/>
</dbReference>
<protein>
    <recommendedName>
        <fullName evidence="4 5">Translation initiation factor IF-3</fullName>
    </recommendedName>
</protein>
<dbReference type="Gene3D" id="3.10.20.80">
    <property type="entry name" value="Translation initiation factor 3 (IF-3), N-terminal domain"/>
    <property type="match status" value="1"/>
</dbReference>
<keyword evidence="2 4" id="KW-0396">Initiation factor</keyword>
<feature type="domain" description="Translation initiation factor 3 C-terminal" evidence="7">
    <location>
        <begin position="77"/>
        <end position="161"/>
    </location>
</feature>
<dbReference type="Pfam" id="PF05198">
    <property type="entry name" value="IF3_N"/>
    <property type="match status" value="1"/>
</dbReference>
<dbReference type="PANTHER" id="PTHR10938">
    <property type="entry name" value="TRANSLATION INITIATION FACTOR IF-3"/>
    <property type="match status" value="1"/>
</dbReference>
<keyword evidence="3 4" id="KW-0648">Protein biosynthesis</keyword>
<evidence type="ECO:0000256" key="3">
    <source>
        <dbReference type="ARBA" id="ARBA00022917"/>
    </source>
</evidence>
<dbReference type="KEGG" id="pbor:BSF38_02263"/>
<name>A0A1U7CPA8_9BACT</name>
<sequence length="163" mass="18661">MRVNEQIRISPVRVINAEGGMLGVMPTNKALEAAREVGMDLVEVAPNERPPVCKIIDFGKFKYTQKKRLSKQKQHQVQIKEIRVRPKTGDHDIEVKVKRAREFLEAKDKVLVNVLFRGRELAHIDEGRRVMEEVLQALEEVGKLEKNPSMEGRRMTAILAPRS</sequence>
<dbReference type="STRING" id="1387353.BSF38_02263"/>
<comment type="subcellular location">
    <subcellularLocation>
        <location evidence="4 6">Cytoplasm</location>
    </subcellularLocation>
</comment>
<feature type="domain" description="Translation initiation factor 3 N-terminal" evidence="8">
    <location>
        <begin position="3"/>
        <end position="71"/>
    </location>
</feature>
<dbReference type="PROSITE" id="PS00938">
    <property type="entry name" value="IF3"/>
    <property type="match status" value="1"/>
</dbReference>
<evidence type="ECO:0000313" key="9">
    <source>
        <dbReference type="EMBL" id="APW60774.1"/>
    </source>
</evidence>
<evidence type="ECO:0000259" key="7">
    <source>
        <dbReference type="Pfam" id="PF00707"/>
    </source>
</evidence>
<dbReference type="Pfam" id="PF00707">
    <property type="entry name" value="IF3_C"/>
    <property type="match status" value="1"/>
</dbReference>
<keyword evidence="4" id="KW-0963">Cytoplasm</keyword>
<dbReference type="SUPFAM" id="SSF54364">
    <property type="entry name" value="Translation initiation factor IF3, N-terminal domain"/>
    <property type="match status" value="1"/>
</dbReference>
<dbReference type="FunFam" id="3.10.20.80:FF:000001">
    <property type="entry name" value="Translation initiation factor IF-3"/>
    <property type="match status" value="1"/>
</dbReference>
<dbReference type="PANTHER" id="PTHR10938:SF0">
    <property type="entry name" value="TRANSLATION INITIATION FACTOR IF-3, MITOCHONDRIAL"/>
    <property type="match status" value="1"/>
</dbReference>